<gene>
    <name evidence="1" type="ORF">WN944_016977</name>
</gene>
<accession>A0AAP0QP47</accession>
<evidence type="ECO:0000313" key="2">
    <source>
        <dbReference type="Proteomes" id="UP001428341"/>
    </source>
</evidence>
<comment type="caution">
    <text evidence="1">The sequence shown here is derived from an EMBL/GenBank/DDBJ whole genome shotgun (WGS) entry which is preliminary data.</text>
</comment>
<name>A0AAP0QP47_9ROSI</name>
<dbReference type="EMBL" id="JBCGBO010000005">
    <property type="protein sequence ID" value="KAK9201770.1"/>
    <property type="molecule type" value="Genomic_DNA"/>
</dbReference>
<organism evidence="1 2">
    <name type="scientific">Citrus x changshan-huyou</name>
    <dbReference type="NCBI Taxonomy" id="2935761"/>
    <lineage>
        <taxon>Eukaryota</taxon>
        <taxon>Viridiplantae</taxon>
        <taxon>Streptophyta</taxon>
        <taxon>Embryophyta</taxon>
        <taxon>Tracheophyta</taxon>
        <taxon>Spermatophyta</taxon>
        <taxon>Magnoliopsida</taxon>
        <taxon>eudicotyledons</taxon>
        <taxon>Gunneridae</taxon>
        <taxon>Pentapetalae</taxon>
        <taxon>rosids</taxon>
        <taxon>malvids</taxon>
        <taxon>Sapindales</taxon>
        <taxon>Rutaceae</taxon>
        <taxon>Aurantioideae</taxon>
        <taxon>Citrus</taxon>
    </lineage>
</organism>
<protein>
    <submittedName>
        <fullName evidence="1">Uncharacterized protein</fullName>
    </submittedName>
</protein>
<dbReference type="Proteomes" id="UP001428341">
    <property type="component" value="Unassembled WGS sequence"/>
</dbReference>
<keyword evidence="2" id="KW-1185">Reference proteome</keyword>
<dbReference type="AlphaFoldDB" id="A0AAP0QP47"/>
<evidence type="ECO:0000313" key="1">
    <source>
        <dbReference type="EMBL" id="KAK9201770.1"/>
    </source>
</evidence>
<reference evidence="1 2" key="1">
    <citation type="submission" date="2024-05" db="EMBL/GenBank/DDBJ databases">
        <title>Haplotype-resolved chromosome-level genome assembly of Huyou (Citrus changshanensis).</title>
        <authorList>
            <person name="Miao C."/>
            <person name="Chen W."/>
            <person name="Wu Y."/>
            <person name="Wang L."/>
            <person name="Zhao S."/>
            <person name="Grierson D."/>
            <person name="Xu C."/>
            <person name="Chen K."/>
        </authorList>
    </citation>
    <scope>NUCLEOTIDE SEQUENCE [LARGE SCALE GENOMIC DNA]</scope>
    <source>
        <strain evidence="1">01-14</strain>
        <tissue evidence="1">Leaf</tissue>
    </source>
</reference>
<sequence>MWELGRHGESDTAGSGPPSLNAEASAFGSFQGRKNGESIIVAEVAIIGHESIGCNVGKIARQLMSDKLSTASLCLLLWSRVIKIPISDRVQAPEQFCRTWPELFLGLGRTTKSALIKILRLFEVHRDFGIPSRINTDVIYTTSVHTI</sequence>
<proteinExistence type="predicted"/>